<dbReference type="RefSeq" id="WP_093966588.1">
    <property type="nucleotide sequence ID" value="NZ_FXYE01000001.1"/>
</dbReference>
<dbReference type="OrthoDB" id="9790209at2"/>
<keyword evidence="5 8" id="KW-1133">Transmembrane helix</keyword>
<feature type="transmembrane region" description="Helical" evidence="8">
    <location>
        <begin position="74"/>
        <end position="92"/>
    </location>
</feature>
<feature type="transmembrane region" description="Helical" evidence="8">
    <location>
        <begin position="360"/>
        <end position="383"/>
    </location>
</feature>
<feature type="transmembrane region" description="Helical" evidence="8">
    <location>
        <begin position="112"/>
        <end position="142"/>
    </location>
</feature>
<comment type="subcellular location">
    <subcellularLocation>
        <location evidence="1 7">Cell inner membrane</location>
        <topology evidence="1 7">Multi-pass membrane protein</topology>
    </subcellularLocation>
</comment>
<dbReference type="AlphaFoldDB" id="A0A238JX90"/>
<feature type="transmembrane region" description="Helical" evidence="8">
    <location>
        <begin position="267"/>
        <end position="283"/>
    </location>
</feature>
<gene>
    <name evidence="10" type="primary">siaT_9</name>
    <name evidence="10" type="ORF">COL8621_01482</name>
</gene>
<evidence type="ECO:0000313" key="11">
    <source>
        <dbReference type="Proteomes" id="UP000202922"/>
    </source>
</evidence>
<sequence length="466" mass="49493">MEPIEIGLYVTGGLLVLVILGMRVAFAAALAGLVGLFWLRWNQFDYDPERFGKALTISVKIAGQVPHSKVSSQALSLIPTFILIGYLAYYAGLTKALFEAAKRWVGWLPGGLAVSTVFATAGFAAVSGASVATAAVFARIAIPEMLKVGYDKRFAAGVVAAGGTLASLIPPSAILVIYAIIVEQDVGKLLLAGFIPGVVSAFIYAILIVGLALTVPNFGPPVGGYTWKERFSSLPPAAPIAFVVLIIIFFIYNPFGGDAWGTPTEGGALGAFVVFCMAIYRGMRWPQLRDALLETAKLAVMIFSIIWGVLIYVRFLGFAELPAAFSDWITSLNQPAMLTLVLILLAYAVLGMFMDAIGMLLLTLPVVYPAVMALNGGEFVSAADSAFGMSGPMCAIWFGILVVKMAEFCLITPPIGLNCFVVAGVREDLSVQDVFKGVTPFFIADAITIAVLVAAPQIVLWLPSQV</sequence>
<feature type="domain" description="TRAP C4-dicarboxylate transport system permease DctM subunit" evidence="9">
    <location>
        <begin position="12"/>
        <end position="457"/>
    </location>
</feature>
<feature type="transmembrane region" description="Helical" evidence="8">
    <location>
        <begin position="236"/>
        <end position="255"/>
    </location>
</feature>
<keyword evidence="11" id="KW-1185">Reference proteome</keyword>
<feature type="transmembrane region" description="Helical" evidence="8">
    <location>
        <begin position="437"/>
        <end position="462"/>
    </location>
</feature>
<evidence type="ECO:0000256" key="5">
    <source>
        <dbReference type="ARBA" id="ARBA00022989"/>
    </source>
</evidence>
<organism evidence="10 11">
    <name type="scientific">Actibacterium lipolyticum</name>
    <dbReference type="NCBI Taxonomy" id="1524263"/>
    <lineage>
        <taxon>Bacteria</taxon>
        <taxon>Pseudomonadati</taxon>
        <taxon>Pseudomonadota</taxon>
        <taxon>Alphaproteobacteria</taxon>
        <taxon>Rhodobacterales</taxon>
        <taxon>Roseobacteraceae</taxon>
        <taxon>Actibacterium</taxon>
    </lineage>
</organism>
<proteinExistence type="predicted"/>
<evidence type="ECO:0000256" key="2">
    <source>
        <dbReference type="ARBA" id="ARBA00022475"/>
    </source>
</evidence>
<feature type="transmembrane region" description="Helical" evidence="8">
    <location>
        <begin position="154"/>
        <end position="181"/>
    </location>
</feature>
<dbReference type="Pfam" id="PF06808">
    <property type="entry name" value="DctM"/>
    <property type="match status" value="1"/>
</dbReference>
<reference evidence="11" key="1">
    <citation type="submission" date="2017-05" db="EMBL/GenBank/DDBJ databases">
        <authorList>
            <person name="Rodrigo-Torres L."/>
            <person name="Arahal R. D."/>
            <person name="Lucena T."/>
        </authorList>
    </citation>
    <scope>NUCLEOTIDE SEQUENCE [LARGE SCALE GENOMIC DNA]</scope>
    <source>
        <strain evidence="11">CECT 8621</strain>
    </source>
</reference>
<name>A0A238JX90_9RHOB</name>
<keyword evidence="6 8" id="KW-0472">Membrane</keyword>
<evidence type="ECO:0000256" key="7">
    <source>
        <dbReference type="RuleBase" id="RU369079"/>
    </source>
</evidence>
<keyword evidence="4 8" id="KW-0812">Transmembrane</keyword>
<evidence type="ECO:0000256" key="1">
    <source>
        <dbReference type="ARBA" id="ARBA00004429"/>
    </source>
</evidence>
<keyword evidence="7" id="KW-0813">Transport</keyword>
<keyword evidence="3 7" id="KW-0997">Cell inner membrane</keyword>
<protein>
    <submittedName>
        <fullName evidence="10">Sialic acid TRAP transporter permease protein SiaT</fullName>
    </submittedName>
</protein>
<dbReference type="EMBL" id="FXYE01000001">
    <property type="protein sequence ID" value="SMX34774.1"/>
    <property type="molecule type" value="Genomic_DNA"/>
</dbReference>
<dbReference type="PANTHER" id="PTHR33362">
    <property type="entry name" value="SIALIC ACID TRAP TRANSPORTER PERMEASE PROTEIN SIAT-RELATED"/>
    <property type="match status" value="1"/>
</dbReference>
<evidence type="ECO:0000256" key="8">
    <source>
        <dbReference type="SAM" id="Phobius"/>
    </source>
</evidence>
<evidence type="ECO:0000256" key="6">
    <source>
        <dbReference type="ARBA" id="ARBA00023136"/>
    </source>
</evidence>
<evidence type="ECO:0000256" key="3">
    <source>
        <dbReference type="ARBA" id="ARBA00022519"/>
    </source>
</evidence>
<evidence type="ECO:0000313" key="10">
    <source>
        <dbReference type="EMBL" id="SMX34774.1"/>
    </source>
</evidence>
<keyword evidence="2" id="KW-1003">Cell membrane</keyword>
<dbReference type="PANTHER" id="PTHR33362:SF5">
    <property type="entry name" value="C4-DICARBOXYLATE TRAP TRANSPORTER LARGE PERMEASE PROTEIN DCTM"/>
    <property type="match status" value="1"/>
</dbReference>
<evidence type="ECO:0000259" key="9">
    <source>
        <dbReference type="Pfam" id="PF06808"/>
    </source>
</evidence>
<accession>A0A238JX90</accession>
<feature type="transmembrane region" description="Helical" evidence="8">
    <location>
        <begin position="6"/>
        <end position="39"/>
    </location>
</feature>
<feature type="transmembrane region" description="Helical" evidence="8">
    <location>
        <begin position="335"/>
        <end position="353"/>
    </location>
</feature>
<dbReference type="InterPro" id="IPR010656">
    <property type="entry name" value="DctM"/>
</dbReference>
<feature type="transmembrane region" description="Helical" evidence="8">
    <location>
        <begin position="395"/>
        <end position="425"/>
    </location>
</feature>
<evidence type="ECO:0000256" key="4">
    <source>
        <dbReference type="ARBA" id="ARBA00022692"/>
    </source>
</evidence>
<dbReference type="InterPro" id="IPR004681">
    <property type="entry name" value="TRAP_DctM"/>
</dbReference>
<feature type="transmembrane region" description="Helical" evidence="8">
    <location>
        <begin position="295"/>
        <end position="315"/>
    </location>
</feature>
<feature type="transmembrane region" description="Helical" evidence="8">
    <location>
        <begin position="193"/>
        <end position="215"/>
    </location>
</feature>
<dbReference type="GO" id="GO:0005886">
    <property type="term" value="C:plasma membrane"/>
    <property type="evidence" value="ECO:0007669"/>
    <property type="project" value="UniProtKB-SubCell"/>
</dbReference>
<dbReference type="Proteomes" id="UP000202922">
    <property type="component" value="Unassembled WGS sequence"/>
</dbReference>
<comment type="function">
    <text evidence="7">Part of the tripartite ATP-independent periplasmic (TRAP) transport system.</text>
</comment>
<dbReference type="GO" id="GO:0022857">
    <property type="term" value="F:transmembrane transporter activity"/>
    <property type="evidence" value="ECO:0007669"/>
    <property type="project" value="UniProtKB-UniRule"/>
</dbReference>